<dbReference type="InterPro" id="IPR003034">
    <property type="entry name" value="SAP_dom"/>
</dbReference>
<dbReference type="AlphaFoldDB" id="A0A345BVJ9"/>
<keyword evidence="4" id="KW-1185">Reference proteome</keyword>
<organism evidence="3 4">
    <name type="scientific">Salicibibacter kimchii</name>
    <dbReference type="NCBI Taxonomy" id="2099786"/>
    <lineage>
        <taxon>Bacteria</taxon>
        <taxon>Bacillati</taxon>
        <taxon>Bacillota</taxon>
        <taxon>Bacilli</taxon>
        <taxon>Bacillales</taxon>
        <taxon>Bacillaceae</taxon>
        <taxon>Salicibibacter</taxon>
    </lineage>
</organism>
<feature type="domain" description="SAP" evidence="2">
    <location>
        <begin position="230"/>
        <end position="264"/>
    </location>
</feature>
<dbReference type="RefSeq" id="WP_114370542.1">
    <property type="nucleotide sequence ID" value="NZ_CP031092.1"/>
</dbReference>
<reference evidence="3 4" key="1">
    <citation type="journal article" date="2018" name="J. Microbiol.">
        <title>Salicibibacter kimchii gen. nov., sp. nov., a moderately halophilic and alkalitolerant bacterium in the family Bacillaceae, isolated from kimchi.</title>
        <authorList>
            <person name="Jang J.Y."/>
            <person name="Oh Y.J."/>
            <person name="Lim S.K."/>
            <person name="Park H.K."/>
            <person name="Lee C."/>
            <person name="Kim J.Y."/>
            <person name="Lee M.A."/>
            <person name="Choi H.J."/>
        </authorList>
    </citation>
    <scope>NUCLEOTIDE SEQUENCE [LARGE SCALE GENOMIC DNA]</scope>
    <source>
        <strain evidence="3 4">NKC1-1</strain>
    </source>
</reference>
<dbReference type="EMBL" id="CP031092">
    <property type="protein sequence ID" value="AXF54980.1"/>
    <property type="molecule type" value="Genomic_DNA"/>
</dbReference>
<name>A0A345BVJ9_9BACI</name>
<evidence type="ECO:0000313" key="3">
    <source>
        <dbReference type="EMBL" id="AXF54980.1"/>
    </source>
</evidence>
<keyword evidence="1" id="KW-0175">Coiled coil</keyword>
<sequence>MKLQDVLPKMSKMYLSRIIDSFLKDVKIKEEEEMRQVILKNIDEFQNKDRVKRNLNFLEEERDIALLNEMILMSLMENEGYVLEEASLLQEVEKLESQIVSDSGNEEFIKGLMSEEYYRIYSSVLSAAWKKDEDLNAHETNMLMVLRKELGMSKRDHYIIESWIGRFPQKGNKPHSHRQIEKALRNLQSRGLILRFKSNSAYYIIPAETARVIRYELGGELRKVTYEELLGDLTKNHLKHVVSQFNLNSSGSKEAIIKRILKHDILPSQTLDTFSNKDLTEILKNLEGVNISGRKEQRISNIIDYYENLSTSNVSDPTDERSLYYDYFDELASRDFKPLRVNKVIEKDIDTEKYFEEATKYLFETKLGIELVNMSGSKHADGKIKFSSKESMLWDNKSAETDYTFPDNHFNQFLNYIRANDNRVTAFIIITSSVTDDAISKAQKLKAYTETDTDVALVTAEDLKYVAENWKAYSTQKEPKFNLQVLNYTGQLTREILKDRMNWSF</sequence>
<gene>
    <name evidence="3" type="ORF">DT065_02420</name>
</gene>
<dbReference type="KEGG" id="rue:DT065_02420"/>
<evidence type="ECO:0000313" key="4">
    <source>
        <dbReference type="Proteomes" id="UP000252100"/>
    </source>
</evidence>
<evidence type="ECO:0000256" key="1">
    <source>
        <dbReference type="SAM" id="Coils"/>
    </source>
</evidence>
<proteinExistence type="predicted"/>
<dbReference type="OrthoDB" id="232872at2"/>
<accession>A0A345BVJ9</accession>
<dbReference type="Proteomes" id="UP000252100">
    <property type="component" value="Chromosome"/>
</dbReference>
<feature type="coiled-coil region" evidence="1">
    <location>
        <begin position="28"/>
        <end position="98"/>
    </location>
</feature>
<protein>
    <recommendedName>
        <fullName evidence="2">SAP domain-containing protein</fullName>
    </recommendedName>
</protein>
<evidence type="ECO:0000259" key="2">
    <source>
        <dbReference type="PROSITE" id="PS50800"/>
    </source>
</evidence>
<dbReference type="PROSITE" id="PS50800">
    <property type="entry name" value="SAP"/>
    <property type="match status" value="1"/>
</dbReference>
<dbReference type="Gene3D" id="3.40.91.30">
    <property type="match status" value="1"/>
</dbReference>